<dbReference type="AlphaFoldDB" id="A0A1E7JFQ4"/>
<feature type="compositionally biased region" description="Pro residues" evidence="1">
    <location>
        <begin position="35"/>
        <end position="70"/>
    </location>
</feature>
<sequence length="262" mass="27883">MPRQPPPQELQPQQPRQPPPQPPTAGFGYWDSASRPPPMPPQPPPMPPQQPPQQPWETVPPPWETMPPQTPYGYEHLYEQPYGEEPPGAHGFAPAGPRRAARSKTKLFVLVAGTVLAMLLAAGGVYYMSEGQGGGGGSTGAGSQDGGAPPEAGGGNEAGQGGGAGQRSFEGTWESGRKELTIGEKVRSGEDAGKNPVSYSDPRGEGVCFGTGDERKSGSVFRMALRCDGREKYVAGNSTRTDDELTVKWDEGDRETLTWQGD</sequence>
<evidence type="ECO:0000313" key="4">
    <source>
        <dbReference type="Proteomes" id="UP000176087"/>
    </source>
</evidence>
<comment type="caution">
    <text evidence="3">The sequence shown here is derived from an EMBL/GenBank/DDBJ whole genome shotgun (WGS) entry which is preliminary data.</text>
</comment>
<accession>A0A1E7JFQ4</accession>
<evidence type="ECO:0000256" key="1">
    <source>
        <dbReference type="SAM" id="MobiDB-lite"/>
    </source>
</evidence>
<name>A0A1E7JFQ4_9ACTN</name>
<feature type="region of interest" description="Disordered" evidence="1">
    <location>
        <begin position="1"/>
        <end position="100"/>
    </location>
</feature>
<feature type="compositionally biased region" description="Low complexity" evidence="1">
    <location>
        <begin position="86"/>
        <end position="98"/>
    </location>
</feature>
<reference evidence="3 4" key="1">
    <citation type="journal article" date="2016" name="Front. Microbiol.">
        <title>Comparative Genomics Analysis of Streptomyces Species Reveals Their Adaptation to the Marine Environment and Their Diversity at the Genomic Level.</title>
        <authorList>
            <person name="Tian X."/>
            <person name="Zhang Z."/>
            <person name="Yang T."/>
            <person name="Chen M."/>
            <person name="Li J."/>
            <person name="Chen F."/>
            <person name="Yang J."/>
            <person name="Li W."/>
            <person name="Zhang B."/>
            <person name="Zhang Z."/>
            <person name="Wu J."/>
            <person name="Zhang C."/>
            <person name="Long L."/>
            <person name="Xiao J."/>
        </authorList>
    </citation>
    <scope>NUCLEOTIDE SEQUENCE [LARGE SCALE GENOMIC DNA]</scope>
    <source>
        <strain evidence="3 4">SCSIO 10390</strain>
    </source>
</reference>
<keyword evidence="2" id="KW-0812">Transmembrane</keyword>
<keyword evidence="2" id="KW-0472">Membrane</keyword>
<feature type="transmembrane region" description="Helical" evidence="2">
    <location>
        <begin position="107"/>
        <end position="128"/>
    </location>
</feature>
<evidence type="ECO:0000313" key="3">
    <source>
        <dbReference type="EMBL" id="OEU85306.1"/>
    </source>
</evidence>
<dbReference type="EMBL" id="LJGT01000041">
    <property type="protein sequence ID" value="OEU85306.1"/>
    <property type="molecule type" value="Genomic_DNA"/>
</dbReference>
<feature type="compositionally biased region" description="Gly residues" evidence="1">
    <location>
        <begin position="152"/>
        <end position="165"/>
    </location>
</feature>
<keyword evidence="2" id="KW-1133">Transmembrane helix</keyword>
<protein>
    <submittedName>
        <fullName evidence="3">Uncharacterized protein</fullName>
    </submittedName>
</protein>
<feature type="compositionally biased region" description="Pro residues" evidence="1">
    <location>
        <begin position="1"/>
        <end position="23"/>
    </location>
</feature>
<keyword evidence="4" id="KW-1185">Reference proteome</keyword>
<feature type="compositionally biased region" description="Gly residues" evidence="1">
    <location>
        <begin position="133"/>
        <end position="145"/>
    </location>
</feature>
<dbReference type="Proteomes" id="UP000176087">
    <property type="component" value="Unassembled WGS sequence"/>
</dbReference>
<gene>
    <name evidence="3" type="ORF">AN215_22180</name>
</gene>
<feature type="region of interest" description="Disordered" evidence="1">
    <location>
        <begin position="133"/>
        <end position="213"/>
    </location>
</feature>
<feature type="compositionally biased region" description="Basic and acidic residues" evidence="1">
    <location>
        <begin position="175"/>
        <end position="193"/>
    </location>
</feature>
<organism evidence="3 4">
    <name type="scientific">Streptomyces abyssalis</name>
    <dbReference type="NCBI Taxonomy" id="933944"/>
    <lineage>
        <taxon>Bacteria</taxon>
        <taxon>Bacillati</taxon>
        <taxon>Actinomycetota</taxon>
        <taxon>Actinomycetes</taxon>
        <taxon>Kitasatosporales</taxon>
        <taxon>Streptomycetaceae</taxon>
        <taxon>Streptomyces</taxon>
    </lineage>
</organism>
<evidence type="ECO:0000256" key="2">
    <source>
        <dbReference type="SAM" id="Phobius"/>
    </source>
</evidence>
<proteinExistence type="predicted"/>